<dbReference type="AlphaFoldDB" id="A0A4V5ZP51"/>
<evidence type="ECO:0000313" key="8">
    <source>
        <dbReference type="EMBL" id="TKR27653.1"/>
    </source>
</evidence>
<dbReference type="EC" id="6.2.1.13" evidence="2"/>
<evidence type="ECO:0000256" key="4">
    <source>
        <dbReference type="ARBA" id="ARBA00022741"/>
    </source>
</evidence>
<dbReference type="PANTHER" id="PTHR43334">
    <property type="entry name" value="ACETATE--COA LIGASE [ADP-FORMING]"/>
    <property type="match status" value="1"/>
</dbReference>
<evidence type="ECO:0000256" key="3">
    <source>
        <dbReference type="ARBA" id="ARBA00022598"/>
    </source>
</evidence>
<keyword evidence="4 6" id="KW-0547">Nucleotide-binding</keyword>
<dbReference type="FunFam" id="3.30.1490.20:FF:000020">
    <property type="entry name" value="Protein lysine acetyltransferase"/>
    <property type="match status" value="1"/>
</dbReference>
<dbReference type="InterPro" id="IPR011761">
    <property type="entry name" value="ATP-grasp"/>
</dbReference>
<dbReference type="Gene3D" id="3.30.470.20">
    <property type="entry name" value="ATP-grasp fold, B domain"/>
    <property type="match status" value="1"/>
</dbReference>
<dbReference type="SUPFAM" id="SSF51735">
    <property type="entry name" value="NAD(P)-binding Rossmann-fold domains"/>
    <property type="match status" value="1"/>
</dbReference>
<dbReference type="InterPro" id="IPR016102">
    <property type="entry name" value="Succinyl-CoA_synth-like"/>
</dbReference>
<dbReference type="RefSeq" id="WP_137274954.1">
    <property type="nucleotide sequence ID" value="NZ_QKNX01000001.1"/>
</dbReference>
<dbReference type="Pfam" id="PF19045">
    <property type="entry name" value="Ligase_CoA_2"/>
    <property type="match status" value="1"/>
</dbReference>
<dbReference type="SMART" id="SM00881">
    <property type="entry name" value="CoA_binding"/>
    <property type="match status" value="1"/>
</dbReference>
<organism evidence="8 9">
    <name type="scientific">Natronomonas salsuginis</name>
    <dbReference type="NCBI Taxonomy" id="2217661"/>
    <lineage>
        <taxon>Archaea</taxon>
        <taxon>Methanobacteriati</taxon>
        <taxon>Methanobacteriota</taxon>
        <taxon>Stenosarchaea group</taxon>
        <taxon>Halobacteria</taxon>
        <taxon>Halobacteriales</taxon>
        <taxon>Natronomonadaceae</taxon>
        <taxon>Natronomonas</taxon>
    </lineage>
</organism>
<dbReference type="InterPro" id="IPR036291">
    <property type="entry name" value="NAD(P)-bd_dom_sf"/>
</dbReference>
<dbReference type="Pfam" id="PF13607">
    <property type="entry name" value="Succ_CoA_lig"/>
    <property type="match status" value="1"/>
</dbReference>
<evidence type="ECO:0000256" key="6">
    <source>
        <dbReference type="PROSITE-ProRule" id="PRU00409"/>
    </source>
</evidence>
<dbReference type="PANTHER" id="PTHR43334:SF1">
    <property type="entry name" value="3-HYDROXYPROPIONATE--COA LIGASE [ADP-FORMING]"/>
    <property type="match status" value="1"/>
</dbReference>
<dbReference type="GO" id="GO:0043758">
    <property type="term" value="F:acetate-CoA ligase (ADP-forming) activity"/>
    <property type="evidence" value="ECO:0007669"/>
    <property type="project" value="UniProtKB-EC"/>
</dbReference>
<dbReference type="OrthoDB" id="18103at2157"/>
<evidence type="ECO:0000256" key="2">
    <source>
        <dbReference type="ARBA" id="ARBA00012957"/>
    </source>
</evidence>
<evidence type="ECO:0000259" key="7">
    <source>
        <dbReference type="PROSITE" id="PS50975"/>
    </source>
</evidence>
<reference evidence="8 9" key="1">
    <citation type="submission" date="2019-04" db="EMBL/GenBank/DDBJ databases">
        <title>Natronomonas sp. F20-122 a newhaloarchaeon isolated from a saline saltern of Isla Bacuta, Huelva, Spain.</title>
        <authorList>
            <person name="Duran-Viseras A."/>
            <person name="Sanchez-Porro C."/>
            <person name="Ventosa A."/>
        </authorList>
    </citation>
    <scope>NUCLEOTIDE SEQUENCE [LARGE SCALE GENOMIC DNA]</scope>
    <source>
        <strain evidence="8 9">F20-122</strain>
    </source>
</reference>
<dbReference type="SUPFAM" id="SSF56059">
    <property type="entry name" value="Glutathione synthetase ATP-binding domain-like"/>
    <property type="match status" value="1"/>
</dbReference>
<accession>A0A4V5ZP51</accession>
<gene>
    <name evidence="8" type="ORF">DM868_00750</name>
</gene>
<dbReference type="Proteomes" id="UP000308037">
    <property type="component" value="Unassembled WGS sequence"/>
</dbReference>
<feature type="domain" description="ATP-grasp" evidence="7">
    <location>
        <begin position="486"/>
        <end position="522"/>
    </location>
</feature>
<protein>
    <recommendedName>
        <fullName evidence="2">acetate--CoA ligase (ADP-forming)</fullName>
        <ecNumber evidence="2">6.2.1.13</ecNumber>
    </recommendedName>
</protein>
<dbReference type="InterPro" id="IPR043938">
    <property type="entry name" value="Ligase_CoA_dom"/>
</dbReference>
<keyword evidence="5 6" id="KW-0067">ATP-binding</keyword>
<name>A0A4V5ZP51_9EURY</name>
<dbReference type="Gene3D" id="3.40.50.261">
    <property type="entry name" value="Succinyl-CoA synthetase domains"/>
    <property type="match status" value="2"/>
</dbReference>
<comment type="catalytic activity">
    <reaction evidence="1">
        <text>acetate + ATP + CoA = acetyl-CoA + ADP + phosphate</text>
        <dbReference type="Rhea" id="RHEA:15081"/>
        <dbReference type="ChEBI" id="CHEBI:30089"/>
        <dbReference type="ChEBI" id="CHEBI:30616"/>
        <dbReference type="ChEBI" id="CHEBI:43474"/>
        <dbReference type="ChEBI" id="CHEBI:57287"/>
        <dbReference type="ChEBI" id="CHEBI:57288"/>
        <dbReference type="ChEBI" id="CHEBI:456216"/>
        <dbReference type="EC" id="6.2.1.13"/>
    </reaction>
</comment>
<dbReference type="InterPro" id="IPR013815">
    <property type="entry name" value="ATP_grasp_subdomain_1"/>
</dbReference>
<dbReference type="Gene3D" id="3.30.1490.20">
    <property type="entry name" value="ATP-grasp fold, A domain"/>
    <property type="match status" value="1"/>
</dbReference>
<proteinExistence type="predicted"/>
<dbReference type="InterPro" id="IPR003781">
    <property type="entry name" value="CoA-bd"/>
</dbReference>
<dbReference type="GO" id="GO:0005524">
    <property type="term" value="F:ATP binding"/>
    <property type="evidence" value="ECO:0007669"/>
    <property type="project" value="UniProtKB-UniRule"/>
</dbReference>
<comment type="caution">
    <text evidence="8">The sequence shown here is derived from an EMBL/GenBank/DDBJ whole genome shotgun (WGS) entry which is preliminary data.</text>
</comment>
<keyword evidence="3" id="KW-0436">Ligase</keyword>
<dbReference type="InterPro" id="IPR051538">
    <property type="entry name" value="Acyl-CoA_Synth/Transferase"/>
</dbReference>
<dbReference type="Gene3D" id="3.40.50.720">
    <property type="entry name" value="NAD(P)-binding Rossmann-like Domain"/>
    <property type="match status" value="1"/>
</dbReference>
<sequence>MASASGMFDAERVAVVGATDREGSIGAAILRNLLADFDGDVLPVNPNVERVFGRPCHDGIEETDADLAIVVVPAEVVLEVVEDAGKAGLENLVIITAGFGESGDDGTTREAELKALAEKYDLDIVGPNSLGIISTSSGLNATFAPRNAISGRMSFMSQSGALVTAILEWAGDRNLGFKDVVSLGNKAVLDEVDFVETWGDDPDTDVVLGYLEGIESGTEFVETARAVTRQTPVVVLKSGRTEAGARAASSHTGAIAGSEAAYKAGLEKAGVLRAQSTEELFDFGTMLAGGPPPETDGVAVVTNAGGPGVLATDSVGDSELTLTAFDDETKRRLRGVLPSTASVHNPVDVLGDASADRFGDALEVVLSDPEVGSAIVIACPSAVLSFDRLAGAIVECRAETNVPFAVCLMGGSSIDAAAETLSSAGIPTYFDPARAVRSLDALRSYRSIRDRVDHPPATFDVDREAARAILERVESKRDNRLGVEAMGLLDAYGIPTPVGEIVDSPAEATAAAERIGGDVVMKIVSPDILHKTDIGGVEVGVSLDEVADTYETLVSRAYNYQPDARLFGVQVQELVDLADGVETIVGMNRDPQFGPLLLFGLGGVFVEIFDDTTVRLAPVTEREARDMLNDVDSAPLLRGARGSPPVDEAGIVETIQRLSQLVTDFPAIVELDINPLVATPDGVVAVDIRLTVDPEIL</sequence>
<dbReference type="EMBL" id="QKNX01000001">
    <property type="protein sequence ID" value="TKR27653.1"/>
    <property type="molecule type" value="Genomic_DNA"/>
</dbReference>
<evidence type="ECO:0000256" key="5">
    <source>
        <dbReference type="ARBA" id="ARBA00022840"/>
    </source>
</evidence>
<evidence type="ECO:0000256" key="1">
    <source>
        <dbReference type="ARBA" id="ARBA00001619"/>
    </source>
</evidence>
<dbReference type="Pfam" id="PF13549">
    <property type="entry name" value="ATP-grasp_5"/>
    <property type="match status" value="1"/>
</dbReference>
<dbReference type="Pfam" id="PF13380">
    <property type="entry name" value="CoA_binding_2"/>
    <property type="match status" value="1"/>
</dbReference>
<dbReference type="PROSITE" id="PS50975">
    <property type="entry name" value="ATP_GRASP"/>
    <property type="match status" value="1"/>
</dbReference>
<dbReference type="SUPFAM" id="SSF52210">
    <property type="entry name" value="Succinyl-CoA synthetase domains"/>
    <property type="match status" value="2"/>
</dbReference>
<dbReference type="InterPro" id="IPR032875">
    <property type="entry name" value="Succ_CoA_lig_flav_dom"/>
</dbReference>
<dbReference type="GO" id="GO:0046872">
    <property type="term" value="F:metal ion binding"/>
    <property type="evidence" value="ECO:0007669"/>
    <property type="project" value="InterPro"/>
</dbReference>
<evidence type="ECO:0000313" key="9">
    <source>
        <dbReference type="Proteomes" id="UP000308037"/>
    </source>
</evidence>
<keyword evidence="9" id="KW-1185">Reference proteome</keyword>